<protein>
    <recommendedName>
        <fullName evidence="1">Cupin type-2 domain-containing protein</fullName>
    </recommendedName>
</protein>
<gene>
    <name evidence="2" type="ORF">GCM10009808_24310</name>
</gene>
<dbReference type="PANTHER" id="PTHR43346">
    <property type="entry name" value="LIGAND BINDING DOMAIN PROTEIN, PUTATIVE (AFU_ORTHOLOGUE AFUA_6G14370)-RELATED"/>
    <property type="match status" value="1"/>
</dbReference>
<name>A0ABP4UH04_9MICO</name>
<dbReference type="PANTHER" id="PTHR43346:SF1">
    <property type="entry name" value="QUERCETIN 2,3-DIOXYGENASE-RELATED"/>
    <property type="match status" value="1"/>
</dbReference>
<dbReference type="InterPro" id="IPR014710">
    <property type="entry name" value="RmlC-like_jellyroll"/>
</dbReference>
<dbReference type="InterPro" id="IPR013096">
    <property type="entry name" value="Cupin_2"/>
</dbReference>
<evidence type="ECO:0000259" key="1">
    <source>
        <dbReference type="Pfam" id="PF07883"/>
    </source>
</evidence>
<evidence type="ECO:0000313" key="3">
    <source>
        <dbReference type="Proteomes" id="UP001501690"/>
    </source>
</evidence>
<organism evidence="2 3">
    <name type="scientific">Microbacterium sediminicola</name>
    <dbReference type="NCBI Taxonomy" id="415210"/>
    <lineage>
        <taxon>Bacteria</taxon>
        <taxon>Bacillati</taxon>
        <taxon>Actinomycetota</taxon>
        <taxon>Actinomycetes</taxon>
        <taxon>Micrococcales</taxon>
        <taxon>Microbacteriaceae</taxon>
        <taxon>Microbacterium</taxon>
    </lineage>
</organism>
<dbReference type="Proteomes" id="UP001501690">
    <property type="component" value="Unassembled WGS sequence"/>
</dbReference>
<dbReference type="InterPro" id="IPR052538">
    <property type="entry name" value="Flavonoid_dioxygenase-like"/>
</dbReference>
<keyword evidence="3" id="KW-1185">Reference proteome</keyword>
<proteinExistence type="predicted"/>
<comment type="caution">
    <text evidence="2">The sequence shown here is derived from an EMBL/GenBank/DDBJ whole genome shotgun (WGS) entry which is preliminary data.</text>
</comment>
<dbReference type="Gene3D" id="2.60.120.10">
    <property type="entry name" value="Jelly Rolls"/>
    <property type="match status" value="1"/>
</dbReference>
<dbReference type="RefSeq" id="WP_344073001.1">
    <property type="nucleotide sequence ID" value="NZ_BAAAPL010000002.1"/>
</dbReference>
<reference evidence="3" key="1">
    <citation type="journal article" date="2019" name="Int. J. Syst. Evol. Microbiol.">
        <title>The Global Catalogue of Microorganisms (GCM) 10K type strain sequencing project: providing services to taxonomists for standard genome sequencing and annotation.</title>
        <authorList>
            <consortium name="The Broad Institute Genomics Platform"/>
            <consortium name="The Broad Institute Genome Sequencing Center for Infectious Disease"/>
            <person name="Wu L."/>
            <person name="Ma J."/>
        </authorList>
    </citation>
    <scope>NUCLEOTIDE SEQUENCE [LARGE SCALE GENOMIC DNA]</scope>
    <source>
        <strain evidence="3">JCM 15577</strain>
    </source>
</reference>
<sequence length="160" mass="17127">MAEKPLLKDISALPAYRITPQDTVRLVPLTGPDDKSPTSVFVEIWDPEGRQPDNSHPESVEIFVFLKGEGVAQSDEHSAPVKAGDVLVLPEGSVHHITNTSSSERLYALTVMANDLGSQPEESDMPGFHALVTAGIEVELDEADLAVIGAHATTVAKYVS</sequence>
<dbReference type="EMBL" id="BAAAPL010000002">
    <property type="protein sequence ID" value="GAA1705511.1"/>
    <property type="molecule type" value="Genomic_DNA"/>
</dbReference>
<evidence type="ECO:0000313" key="2">
    <source>
        <dbReference type="EMBL" id="GAA1705511.1"/>
    </source>
</evidence>
<dbReference type="Pfam" id="PF07883">
    <property type="entry name" value="Cupin_2"/>
    <property type="match status" value="1"/>
</dbReference>
<dbReference type="InterPro" id="IPR011051">
    <property type="entry name" value="RmlC_Cupin_sf"/>
</dbReference>
<accession>A0ABP4UH04</accession>
<feature type="domain" description="Cupin type-2" evidence="1">
    <location>
        <begin position="43"/>
        <end position="111"/>
    </location>
</feature>
<dbReference type="SUPFAM" id="SSF51182">
    <property type="entry name" value="RmlC-like cupins"/>
    <property type="match status" value="1"/>
</dbReference>